<organism evidence="1 2">
    <name type="scientific">Paenibacillus aceti</name>
    <dbReference type="NCBI Taxonomy" id="1820010"/>
    <lineage>
        <taxon>Bacteria</taxon>
        <taxon>Bacillati</taxon>
        <taxon>Bacillota</taxon>
        <taxon>Bacilli</taxon>
        <taxon>Bacillales</taxon>
        <taxon>Paenibacillaceae</taxon>
        <taxon>Paenibacillus</taxon>
    </lineage>
</organism>
<comment type="caution">
    <text evidence="1">The sequence shown here is derived from an EMBL/GenBank/DDBJ whole genome shotgun (WGS) entry which is preliminary data.</text>
</comment>
<protein>
    <submittedName>
        <fullName evidence="1">Uncharacterized protein</fullName>
    </submittedName>
</protein>
<proteinExistence type="predicted"/>
<sequence>MFSWLAPYHLWKKLMYNLIYDIYAEIMETFGYSNGNIFVTIIIELMKFDSSFKGFGWKMSK</sequence>
<reference evidence="2" key="1">
    <citation type="journal article" date="2019" name="Int. J. Syst. Evol. Microbiol.">
        <title>The Global Catalogue of Microorganisms (GCM) 10K type strain sequencing project: providing services to taxonomists for standard genome sequencing and annotation.</title>
        <authorList>
            <consortium name="The Broad Institute Genomics Platform"/>
            <consortium name="The Broad Institute Genome Sequencing Center for Infectious Disease"/>
            <person name="Wu L."/>
            <person name="Ma J."/>
        </authorList>
    </citation>
    <scope>NUCLEOTIDE SEQUENCE [LARGE SCALE GENOMIC DNA]</scope>
    <source>
        <strain evidence="2">CGMCC 1.15420</strain>
    </source>
</reference>
<gene>
    <name evidence="1" type="ORF">GCM10010913_32300</name>
</gene>
<name>A0ABQ1W0Q7_9BACL</name>
<keyword evidence="2" id="KW-1185">Reference proteome</keyword>
<accession>A0ABQ1W0Q7</accession>
<dbReference type="EMBL" id="BMIW01000025">
    <property type="protein sequence ID" value="GGG08071.1"/>
    <property type="molecule type" value="Genomic_DNA"/>
</dbReference>
<evidence type="ECO:0000313" key="2">
    <source>
        <dbReference type="Proteomes" id="UP000608420"/>
    </source>
</evidence>
<dbReference type="Proteomes" id="UP000608420">
    <property type="component" value="Unassembled WGS sequence"/>
</dbReference>
<evidence type="ECO:0000313" key="1">
    <source>
        <dbReference type="EMBL" id="GGG08071.1"/>
    </source>
</evidence>